<dbReference type="Proteomes" id="UP001159405">
    <property type="component" value="Unassembled WGS sequence"/>
</dbReference>
<name>A0ABN8P375_9CNID</name>
<gene>
    <name evidence="2" type="ORF">PLOB_00034778</name>
</gene>
<dbReference type="EMBL" id="CALNXK010000048">
    <property type="protein sequence ID" value="CAH3130689.1"/>
    <property type="molecule type" value="Genomic_DNA"/>
</dbReference>
<dbReference type="InterPro" id="IPR013766">
    <property type="entry name" value="Thioredoxin_domain"/>
</dbReference>
<sequence length="167" mass="18702">MNIFADRHLVRKSGMIVYPQEVLQNKVVALYFSAGWCPPCKEFTPILGEFYNELHENELPFEVVFVSSDKTATDMETYFKQSHGDWLAVPFGSEMIQELKNRYHVTAIPKLIVVTDDGDVVTAMGRKEVTDSGPKCFTQWAHAVSVARGEVATTITRASGRLTVGNE</sequence>
<evidence type="ECO:0000259" key="1">
    <source>
        <dbReference type="PROSITE" id="PS51352"/>
    </source>
</evidence>
<proteinExistence type="predicted"/>
<evidence type="ECO:0000313" key="3">
    <source>
        <dbReference type="Proteomes" id="UP001159405"/>
    </source>
</evidence>
<keyword evidence="3" id="KW-1185">Reference proteome</keyword>
<dbReference type="PANTHER" id="PTHR46762">
    <property type="entry name" value="NUCLEOREDOXIN-LIKE PROTEIN 2"/>
    <property type="match status" value="1"/>
</dbReference>
<feature type="domain" description="Thioredoxin" evidence="1">
    <location>
        <begin position="1"/>
        <end position="149"/>
    </location>
</feature>
<comment type="caution">
    <text evidence="2">The sequence shown here is derived from an EMBL/GenBank/DDBJ whole genome shotgun (WGS) entry which is preliminary data.</text>
</comment>
<dbReference type="InterPro" id="IPR036249">
    <property type="entry name" value="Thioredoxin-like_sf"/>
</dbReference>
<evidence type="ECO:0000313" key="2">
    <source>
        <dbReference type="EMBL" id="CAH3130689.1"/>
    </source>
</evidence>
<dbReference type="PROSITE" id="PS51352">
    <property type="entry name" value="THIOREDOXIN_2"/>
    <property type="match status" value="1"/>
</dbReference>
<dbReference type="Gene3D" id="3.40.30.10">
    <property type="entry name" value="Glutaredoxin"/>
    <property type="match status" value="1"/>
</dbReference>
<dbReference type="CDD" id="cd02964">
    <property type="entry name" value="TryX_like_family"/>
    <property type="match status" value="1"/>
</dbReference>
<accession>A0ABN8P375</accession>
<organism evidence="2 3">
    <name type="scientific">Porites lobata</name>
    <dbReference type="NCBI Taxonomy" id="104759"/>
    <lineage>
        <taxon>Eukaryota</taxon>
        <taxon>Metazoa</taxon>
        <taxon>Cnidaria</taxon>
        <taxon>Anthozoa</taxon>
        <taxon>Hexacorallia</taxon>
        <taxon>Scleractinia</taxon>
        <taxon>Fungiina</taxon>
        <taxon>Poritidae</taxon>
        <taxon>Porites</taxon>
    </lineage>
</organism>
<dbReference type="SUPFAM" id="SSF52833">
    <property type="entry name" value="Thioredoxin-like"/>
    <property type="match status" value="1"/>
</dbReference>
<reference evidence="2 3" key="1">
    <citation type="submission" date="2022-05" db="EMBL/GenBank/DDBJ databases">
        <authorList>
            <consortium name="Genoscope - CEA"/>
            <person name="William W."/>
        </authorList>
    </citation>
    <scope>NUCLEOTIDE SEQUENCE [LARGE SCALE GENOMIC DNA]</scope>
</reference>
<protein>
    <recommendedName>
        <fullName evidence="1">Thioredoxin domain-containing protein</fullName>
    </recommendedName>
</protein>
<dbReference type="Pfam" id="PF13905">
    <property type="entry name" value="Thioredoxin_8"/>
    <property type="match status" value="1"/>
</dbReference>
<dbReference type="PANTHER" id="PTHR46762:SF1">
    <property type="entry name" value="NUCLEOREDOXIN-LIKE PROTEIN 2"/>
    <property type="match status" value="1"/>
</dbReference>
<dbReference type="InterPro" id="IPR012336">
    <property type="entry name" value="Thioredoxin-like_fold"/>
</dbReference>
<dbReference type="InterPro" id="IPR029519">
    <property type="entry name" value="RdCVF2"/>
</dbReference>